<evidence type="ECO:0000313" key="2">
    <source>
        <dbReference type="EMBL" id="KKO76419.1"/>
    </source>
</evidence>
<reference evidence="2 3" key="1">
    <citation type="journal article" date="2015" name="Environ. Microbiol.">
        <title>Genome analyses suggest the presence of polyploidy and recent human-driven expansions in eight global populations of the honeybee pathogen Nosema ceranae.</title>
        <authorList>
            <person name="Pelin A."/>
            <person name="Selman M."/>
            <person name="Aris-Brosou S."/>
            <person name="Farinelli L."/>
            <person name="Corradi N."/>
        </authorList>
    </citation>
    <scope>NUCLEOTIDE SEQUENCE [LARGE SCALE GENOMIC DNA]</scope>
    <source>
        <strain evidence="2 3">PA08 1199</strain>
    </source>
</reference>
<keyword evidence="1" id="KW-0472">Membrane</keyword>
<keyword evidence="3" id="KW-1185">Reference proteome</keyword>
<evidence type="ECO:0008006" key="4">
    <source>
        <dbReference type="Google" id="ProtNLM"/>
    </source>
</evidence>
<proteinExistence type="predicted"/>
<sequence>MKIELTSRDKRYKFYTEINNILTVNDIKEYLSNSLDVKKQNIFVYNNDFLLEETVDLSRFSSLNLTFDIDIKNYGVIDDDVIVEDIDTTKNTKDRINFVSQNKKGNTTRIKFPGTNNVITVDSNRLVTVGEKTYLLRNNTKMFDYKKIIKYILSIKITKDDLFKVLAFGVLIFTNNVEILYILSVIFFMQLLSKTFIKHNSKYSESLGLFNRTIMMYIVSMFMIDHSRF</sequence>
<keyword evidence="1" id="KW-1133">Transmembrane helix</keyword>
<gene>
    <name evidence="2" type="ORF">AAJ76_300051571</name>
</gene>
<dbReference type="Proteomes" id="UP000034350">
    <property type="component" value="Unassembled WGS sequence"/>
</dbReference>
<dbReference type="VEuPathDB" id="MicrosporidiaDB:NCER_101401"/>
<accession>A0A0F9ZGN1</accession>
<protein>
    <recommendedName>
        <fullName evidence="4">Ubiquitin-like domain-containing protein</fullName>
    </recommendedName>
</protein>
<organism evidence="2 3">
    <name type="scientific">Vairimorpha ceranae</name>
    <dbReference type="NCBI Taxonomy" id="40302"/>
    <lineage>
        <taxon>Eukaryota</taxon>
        <taxon>Fungi</taxon>
        <taxon>Fungi incertae sedis</taxon>
        <taxon>Microsporidia</taxon>
        <taxon>Nosematidae</taxon>
        <taxon>Vairimorpha</taxon>
    </lineage>
</organism>
<name>A0A0F9ZGN1_9MICR</name>
<dbReference type="OrthoDB" id="2193990at2759"/>
<keyword evidence="1" id="KW-0812">Transmembrane</keyword>
<feature type="transmembrane region" description="Helical" evidence="1">
    <location>
        <begin position="209"/>
        <end position="226"/>
    </location>
</feature>
<dbReference type="GeneID" id="36320028"/>
<evidence type="ECO:0000256" key="1">
    <source>
        <dbReference type="SAM" id="Phobius"/>
    </source>
</evidence>
<dbReference type="RefSeq" id="XP_024332161.1">
    <property type="nucleotide sequence ID" value="XM_024475097.1"/>
</dbReference>
<feature type="transmembrane region" description="Helical" evidence="1">
    <location>
        <begin position="165"/>
        <end position="189"/>
    </location>
</feature>
<evidence type="ECO:0000313" key="3">
    <source>
        <dbReference type="Proteomes" id="UP000034350"/>
    </source>
</evidence>
<dbReference type="AlphaFoldDB" id="A0A0F9ZGN1"/>
<dbReference type="EMBL" id="JPQZ01000003">
    <property type="protein sequence ID" value="KKO76419.1"/>
    <property type="molecule type" value="Genomic_DNA"/>
</dbReference>
<dbReference type="VEuPathDB" id="MicrosporidiaDB:AAJ76_300051571"/>
<dbReference type="OMA" id="RTIMMYI"/>
<comment type="caution">
    <text evidence="2">The sequence shown here is derived from an EMBL/GenBank/DDBJ whole genome shotgun (WGS) entry which is preliminary data.</text>
</comment>
<dbReference type="VEuPathDB" id="MicrosporidiaDB:G9O61_00g017110"/>